<proteinExistence type="predicted"/>
<dbReference type="PANTHER" id="PTHR13500">
    <property type="entry name" value="NUCLEOLAR PRERIBOSOMAL-ASSOCIATED PROTEIN 1"/>
    <property type="match status" value="1"/>
</dbReference>
<dbReference type="OrthoDB" id="72892at2759"/>
<dbReference type="InterPro" id="IPR032436">
    <property type="entry name" value="URB1_C"/>
</dbReference>
<keyword evidence="6" id="KW-1185">Reference proteome</keyword>
<dbReference type="PANTHER" id="PTHR13500:SF0">
    <property type="entry name" value="NUCLEOLAR PRE-RIBOSOMAL-ASSOCIATED PROTEIN 1"/>
    <property type="match status" value="1"/>
</dbReference>
<feature type="compositionally biased region" description="Basic and acidic residues" evidence="1">
    <location>
        <begin position="1"/>
        <end position="18"/>
    </location>
</feature>
<comment type="caution">
    <text evidence="5">The sequence shown here is derived from an EMBL/GenBank/DDBJ whole genome shotgun (WGS) entry which is preliminary data.</text>
</comment>
<name>A0A9P4V1A8_9PLEO</name>
<dbReference type="Pfam" id="PF16201">
    <property type="entry name" value="NopRA1"/>
    <property type="match status" value="1"/>
</dbReference>
<protein>
    <recommendedName>
        <fullName evidence="7">Nucleolar pre-ribosomal-associated protein 1</fullName>
    </recommendedName>
</protein>
<dbReference type="InterPro" id="IPR021714">
    <property type="entry name" value="URB1_N"/>
</dbReference>
<reference evidence="5" key="1">
    <citation type="journal article" date="2020" name="Stud. Mycol.">
        <title>101 Dothideomycetes genomes: a test case for predicting lifestyles and emergence of pathogens.</title>
        <authorList>
            <person name="Haridas S."/>
            <person name="Albert R."/>
            <person name="Binder M."/>
            <person name="Bloem J."/>
            <person name="Labutti K."/>
            <person name="Salamov A."/>
            <person name="Andreopoulos B."/>
            <person name="Baker S."/>
            <person name="Barry K."/>
            <person name="Bills G."/>
            <person name="Bluhm B."/>
            <person name="Cannon C."/>
            <person name="Castanera R."/>
            <person name="Culley D."/>
            <person name="Daum C."/>
            <person name="Ezra D."/>
            <person name="Gonzalez J."/>
            <person name="Henrissat B."/>
            <person name="Kuo A."/>
            <person name="Liang C."/>
            <person name="Lipzen A."/>
            <person name="Lutzoni F."/>
            <person name="Magnuson J."/>
            <person name="Mondo S."/>
            <person name="Nolan M."/>
            <person name="Ohm R."/>
            <person name="Pangilinan J."/>
            <person name="Park H.-J."/>
            <person name="Ramirez L."/>
            <person name="Alfaro M."/>
            <person name="Sun H."/>
            <person name="Tritt A."/>
            <person name="Yoshinaga Y."/>
            <person name="Zwiers L.-H."/>
            <person name="Turgeon B."/>
            <person name="Goodwin S."/>
            <person name="Spatafora J."/>
            <person name="Crous P."/>
            <person name="Grigoriev I."/>
        </authorList>
    </citation>
    <scope>NUCLEOTIDE SEQUENCE</scope>
    <source>
        <strain evidence="5">CBS 125425</strain>
    </source>
</reference>
<dbReference type="InterPro" id="IPR059018">
    <property type="entry name" value="HEAT_URB1"/>
</dbReference>
<accession>A0A9P4V1A8</accession>
<dbReference type="Pfam" id="PF26140">
    <property type="entry name" value="HEAT_URB1"/>
    <property type="match status" value="1"/>
</dbReference>
<evidence type="ECO:0000259" key="3">
    <source>
        <dbReference type="Pfam" id="PF16201"/>
    </source>
</evidence>
<evidence type="ECO:0000256" key="1">
    <source>
        <dbReference type="SAM" id="MobiDB-lite"/>
    </source>
</evidence>
<evidence type="ECO:0008006" key="7">
    <source>
        <dbReference type="Google" id="ProtNLM"/>
    </source>
</evidence>
<dbReference type="AlphaFoldDB" id="A0A9P4V1A8"/>
<feature type="region of interest" description="Disordered" evidence="1">
    <location>
        <begin position="860"/>
        <end position="909"/>
    </location>
</feature>
<evidence type="ECO:0000259" key="4">
    <source>
        <dbReference type="Pfam" id="PF26140"/>
    </source>
</evidence>
<evidence type="ECO:0000313" key="6">
    <source>
        <dbReference type="Proteomes" id="UP000799444"/>
    </source>
</evidence>
<feature type="compositionally biased region" description="Basic and acidic residues" evidence="1">
    <location>
        <begin position="881"/>
        <end position="907"/>
    </location>
</feature>
<dbReference type="GO" id="GO:0000466">
    <property type="term" value="P:maturation of 5.8S rRNA from tricistronic rRNA transcript (SSU-rRNA, 5.8S rRNA, LSU-rRNA)"/>
    <property type="evidence" value="ECO:0007669"/>
    <property type="project" value="TreeGrafter"/>
</dbReference>
<dbReference type="EMBL" id="ML996128">
    <property type="protein sequence ID" value="KAF2736152.1"/>
    <property type="molecule type" value="Genomic_DNA"/>
</dbReference>
<dbReference type="GO" id="GO:0000463">
    <property type="term" value="P:maturation of LSU-rRNA from tricistronic rRNA transcript (SSU-rRNA, 5.8S rRNA, LSU-rRNA)"/>
    <property type="evidence" value="ECO:0007669"/>
    <property type="project" value="TreeGrafter"/>
</dbReference>
<dbReference type="InterPro" id="IPR039844">
    <property type="entry name" value="URB1"/>
</dbReference>
<feature type="domain" description="URB1 C-terminal" evidence="3">
    <location>
        <begin position="928"/>
        <end position="1137"/>
    </location>
</feature>
<evidence type="ECO:0000313" key="5">
    <source>
        <dbReference type="EMBL" id="KAF2736152.1"/>
    </source>
</evidence>
<dbReference type="Pfam" id="PF11707">
    <property type="entry name" value="Npa1"/>
    <property type="match status" value="1"/>
</dbReference>
<evidence type="ECO:0000259" key="2">
    <source>
        <dbReference type="Pfam" id="PF11707"/>
    </source>
</evidence>
<feature type="domain" description="URB1 central HEAT repeat" evidence="4">
    <location>
        <begin position="653"/>
        <end position="834"/>
    </location>
</feature>
<feature type="domain" description="URB1 N-terminal" evidence="2">
    <location>
        <begin position="116"/>
        <end position="463"/>
    </location>
</feature>
<dbReference type="Proteomes" id="UP000799444">
    <property type="component" value="Unassembled WGS sequence"/>
</dbReference>
<sequence>MGKRAAPELEGRKANDTRHVKRQRLSNSAEGNPPLNANVATEEVASARQLQKLLVFEQGAASELRAGLNAFKTFLESILYSHDDLDLPRKRAILREYLDTQKNKRGEDSEANFLPNFIQAWEYAAETNFEALLSQVVANLALLFRVFCTDAQFAVYASLLSKAVLQHSVVRRLNRTLSAPASKEYIISPVLRLLTEVTKYNQGAFAKAVYGKRDNTLDAKLLAKNIALWRDSKDDPTLEQRRPSIRTHAVRYLLAHLKYQDELIKSEILSNTIIVRAVFDHLFTDPSFLIYEIFDVMTNHVFQDKAITRHIKSRILTGKTLTNISSLYRHESIGVVSQEEHKTPDVIAHEFLSLVCTSPAYGIMLPSNGYYPAADDDGDTMMEDAFDQSADFGIDNDGVGAQGNIRNVILAEFCRQLKPHANTLQQELVVKIFGACPELIADYFLQKDTFQYDPKLTSTWIGYSSFLYQVINLPVPTLLGGKRAFRRQPPPVSTLVQSILPQPLTQQALTRALNLNSDLVNMFAVRVLVVAFQKLRAIVQEFDGASQNDSSQRWDAGSKRLIAEFCKRCPPMKAVITASRQPAFQKDMMREAITRLLRLYYEVTPQVALQERFDVSIPLCNTLNQIEQPGSSPDAKSFRILELEHWIQMARLSTTMRWWQKNKSLQHSPFVTLVKLVSNSVEGGHYEEIKSLLLTISQDYDLLQNATFPDALDTLIASLKDSCGPSPAAPEVFDFLDDCCGRFVKTPIKYFDDLDNFRCKISEEPSQEPSDGPISPLLMTIVEQWPFKGSKVDKEHPADSIAHWLARLLYLLKLVGEDGSLLKAVRDSLVAASHPLYREVLKESFLWKMGKEKAKRALKSATGADFSGSERSSKSPAPIHQVDEDQVKKDSPTIDLEIPPREDEKHAGLNRWRKKELDESIDDGDIGDLLLCLCSQHAEIRLQAAANIRQLEAGIDVSFYSVDSDSAANTLQVRKDSEHVQLKLLLGEVLETVQDTLSSEALPYVGGTFAARAVAVLADPTHFMFGKVNDFLMKRPTWNVERLPHYFGRKTVQSEPDQDGSYHKEVDWYLDYLIDALRTSKDMEIFRTKNVFERLLAHYASPSCAISAREKITRLLLRAVAVGGSTTLITRCGIISWLQMRLGSNDHRHQMLRLLAFRLGSTCDRARVEDWSSGTAGESLALLAHG</sequence>
<organism evidence="5 6">
    <name type="scientific">Polyplosphaeria fusca</name>
    <dbReference type="NCBI Taxonomy" id="682080"/>
    <lineage>
        <taxon>Eukaryota</taxon>
        <taxon>Fungi</taxon>
        <taxon>Dikarya</taxon>
        <taxon>Ascomycota</taxon>
        <taxon>Pezizomycotina</taxon>
        <taxon>Dothideomycetes</taxon>
        <taxon>Pleosporomycetidae</taxon>
        <taxon>Pleosporales</taxon>
        <taxon>Tetraplosphaeriaceae</taxon>
        <taxon>Polyplosphaeria</taxon>
    </lineage>
</organism>
<gene>
    <name evidence="5" type="ORF">EJ04DRAFT_490440</name>
</gene>
<feature type="region of interest" description="Disordered" evidence="1">
    <location>
        <begin position="1"/>
        <end position="36"/>
    </location>
</feature>
<dbReference type="GO" id="GO:0005730">
    <property type="term" value="C:nucleolus"/>
    <property type="evidence" value="ECO:0007669"/>
    <property type="project" value="TreeGrafter"/>
</dbReference>